<dbReference type="InterPro" id="IPR026019">
    <property type="entry name" value="Ribul_P_3_epim"/>
</dbReference>
<keyword evidence="13" id="KW-0862">Zinc</keyword>
<evidence type="ECO:0000256" key="11">
    <source>
        <dbReference type="PIRNR" id="PIRNR001461"/>
    </source>
</evidence>
<proteinExistence type="inferred from homology"/>
<dbReference type="InterPro" id="IPR000056">
    <property type="entry name" value="Ribul_P_3_epim-like"/>
</dbReference>
<dbReference type="GO" id="GO:0005737">
    <property type="term" value="C:cytoplasm"/>
    <property type="evidence" value="ECO:0007669"/>
    <property type="project" value="UniProtKB-ARBA"/>
</dbReference>
<comment type="cofactor">
    <cofactor evidence="5">
        <name>Fe(2+)</name>
        <dbReference type="ChEBI" id="CHEBI:29033"/>
    </cofactor>
</comment>
<evidence type="ECO:0000313" key="15">
    <source>
        <dbReference type="EMBL" id="MBB4641055.1"/>
    </source>
</evidence>
<dbReference type="InterPro" id="IPR011060">
    <property type="entry name" value="RibuloseP-bd_barrel"/>
</dbReference>
<dbReference type="RefSeq" id="WP_184474869.1">
    <property type="nucleotide sequence ID" value="NZ_JACHOV010000004.1"/>
</dbReference>
<evidence type="ECO:0000256" key="13">
    <source>
        <dbReference type="PIRSR" id="PIRSR001461-2"/>
    </source>
</evidence>
<keyword evidence="13" id="KW-0170">Cobalt</keyword>
<sequence>MHNPIKIAPSILSADFAKLGEEIRAIDEAGCDWIHVDVMDGHFVPNITIGPAVVKALRPHTKKPFDVHLMISPVDAYLDAFAAAGADIITVHPEAGPHIHRTVQHIKSLGKLAGISLNPATPAKMLDYLIEDIDLVLIMSVNPGFGGQSFIESQLRKIEAVRKMIDKTGKDIRLEVDGGMDASTAPRAIAAGADVLVAGTATFRGGPEAYAANIEILRGG</sequence>
<keyword evidence="10 11" id="KW-0119">Carbohydrate metabolism</keyword>
<comment type="pathway">
    <text evidence="10">Carbohydrate degradation.</text>
</comment>
<feature type="binding site" evidence="10 14">
    <location>
        <position position="68"/>
    </location>
    <ligand>
        <name>substrate</name>
    </ligand>
</feature>
<dbReference type="NCBIfam" id="NF004076">
    <property type="entry name" value="PRK05581.1-4"/>
    <property type="match status" value="1"/>
</dbReference>
<dbReference type="PROSITE" id="PS01086">
    <property type="entry name" value="RIBUL_P_3_EPIMER_2"/>
    <property type="match status" value="1"/>
</dbReference>
<dbReference type="NCBIfam" id="TIGR01163">
    <property type="entry name" value="rpe"/>
    <property type="match status" value="1"/>
</dbReference>
<evidence type="ECO:0000256" key="2">
    <source>
        <dbReference type="ARBA" id="ARBA00001936"/>
    </source>
</evidence>
<evidence type="ECO:0000256" key="12">
    <source>
        <dbReference type="PIRSR" id="PIRSR001461-1"/>
    </source>
</evidence>
<evidence type="ECO:0000256" key="9">
    <source>
        <dbReference type="ARBA" id="ARBA00023235"/>
    </source>
</evidence>
<reference evidence="15 16" key="1">
    <citation type="submission" date="2020-08" db="EMBL/GenBank/DDBJ databases">
        <title>Genomic Encyclopedia of Type Strains, Phase IV (KMG-IV): sequencing the most valuable type-strain genomes for metagenomic binning, comparative biology and taxonomic classification.</title>
        <authorList>
            <person name="Goeker M."/>
        </authorList>
    </citation>
    <scope>NUCLEOTIDE SEQUENCE [LARGE SCALE GENOMIC DNA]</scope>
    <source>
        <strain evidence="15 16">DSM 7465</strain>
    </source>
</reference>
<protein>
    <recommendedName>
        <fullName evidence="7 10">Ribulose-phosphate 3-epimerase</fullName>
        <ecNumber evidence="7 10">5.1.3.1</ecNumber>
    </recommendedName>
</protein>
<keyword evidence="13" id="KW-0464">Manganese</keyword>
<gene>
    <name evidence="10" type="primary">rpe</name>
    <name evidence="15" type="ORF">HNQ99_001359</name>
</gene>
<evidence type="ECO:0000256" key="10">
    <source>
        <dbReference type="HAMAP-Rule" id="MF_02227"/>
    </source>
</evidence>
<comment type="catalytic activity">
    <reaction evidence="1 10 11">
        <text>D-ribulose 5-phosphate = D-xylulose 5-phosphate</text>
        <dbReference type="Rhea" id="RHEA:13677"/>
        <dbReference type="ChEBI" id="CHEBI:57737"/>
        <dbReference type="ChEBI" id="CHEBI:58121"/>
        <dbReference type="EC" id="5.1.3.1"/>
    </reaction>
</comment>
<feature type="binding site" evidence="10 13">
    <location>
        <position position="37"/>
    </location>
    <ligand>
        <name>a divalent metal cation</name>
        <dbReference type="ChEBI" id="CHEBI:60240"/>
    </ligand>
</feature>
<evidence type="ECO:0000256" key="7">
    <source>
        <dbReference type="ARBA" id="ARBA00013188"/>
    </source>
</evidence>
<comment type="similarity">
    <text evidence="6 10 11">Belongs to the ribulose-phosphate 3-epimerase family.</text>
</comment>
<accession>A0A840HSS8</accession>
<feature type="active site" description="Proton donor" evidence="10 12">
    <location>
        <position position="177"/>
    </location>
</feature>
<evidence type="ECO:0000256" key="14">
    <source>
        <dbReference type="PIRSR" id="PIRSR001461-3"/>
    </source>
</evidence>
<comment type="cofactor">
    <cofactor evidence="10 13">
        <name>a divalent metal cation</name>
        <dbReference type="ChEBI" id="CHEBI:60240"/>
    </cofactor>
    <text evidence="10 13">Binds 1 divalent metal cation per subunit.</text>
</comment>
<feature type="binding site" evidence="14">
    <location>
        <begin position="199"/>
        <end position="200"/>
    </location>
    <ligand>
        <name>substrate</name>
    </ligand>
</feature>
<keyword evidence="8 10" id="KW-0479">Metal-binding</keyword>
<dbReference type="Proteomes" id="UP000575068">
    <property type="component" value="Unassembled WGS sequence"/>
</dbReference>
<evidence type="ECO:0000256" key="1">
    <source>
        <dbReference type="ARBA" id="ARBA00001782"/>
    </source>
</evidence>
<evidence type="ECO:0000256" key="8">
    <source>
        <dbReference type="ARBA" id="ARBA00022723"/>
    </source>
</evidence>
<comment type="cofactor">
    <cofactor evidence="3">
        <name>Co(2+)</name>
        <dbReference type="ChEBI" id="CHEBI:48828"/>
    </cofactor>
</comment>
<dbReference type="SUPFAM" id="SSF51366">
    <property type="entry name" value="Ribulose-phoshate binding barrel"/>
    <property type="match status" value="1"/>
</dbReference>
<comment type="caution">
    <text evidence="15">The sequence shown here is derived from an EMBL/GenBank/DDBJ whole genome shotgun (WGS) entry which is preliminary data.</text>
</comment>
<name>A0A840HSS8_9SPHN</name>
<evidence type="ECO:0000256" key="5">
    <source>
        <dbReference type="ARBA" id="ARBA00001954"/>
    </source>
</evidence>
<comment type="function">
    <text evidence="10">Catalyzes the reversible epimerization of D-ribulose 5-phosphate to D-xylulose 5-phosphate.</text>
</comment>
<feature type="binding site" evidence="10 13">
    <location>
        <position position="35"/>
    </location>
    <ligand>
        <name>a divalent metal cation</name>
        <dbReference type="ChEBI" id="CHEBI:60240"/>
    </ligand>
</feature>
<feature type="binding site" evidence="10 13">
    <location>
        <position position="68"/>
    </location>
    <ligand>
        <name>a divalent metal cation</name>
        <dbReference type="ChEBI" id="CHEBI:60240"/>
    </ligand>
</feature>
<dbReference type="PIRSF" id="PIRSF001461">
    <property type="entry name" value="RPE"/>
    <property type="match status" value="1"/>
</dbReference>
<dbReference type="FunFam" id="3.20.20.70:FF:000004">
    <property type="entry name" value="Ribulose-phosphate 3-epimerase"/>
    <property type="match status" value="1"/>
</dbReference>
<dbReference type="EC" id="5.1.3.1" evidence="7 10"/>
<evidence type="ECO:0000313" key="16">
    <source>
        <dbReference type="Proteomes" id="UP000575068"/>
    </source>
</evidence>
<dbReference type="PANTHER" id="PTHR11749">
    <property type="entry name" value="RIBULOSE-5-PHOSPHATE-3-EPIMERASE"/>
    <property type="match status" value="1"/>
</dbReference>
<feature type="binding site" evidence="10 14">
    <location>
        <position position="10"/>
    </location>
    <ligand>
        <name>substrate</name>
    </ligand>
</feature>
<keyword evidence="16" id="KW-1185">Reference proteome</keyword>
<dbReference type="InterPro" id="IPR013785">
    <property type="entry name" value="Aldolase_TIM"/>
</dbReference>
<keyword evidence="9 10" id="KW-0413">Isomerase</keyword>
<dbReference type="AlphaFoldDB" id="A0A840HSS8"/>
<evidence type="ECO:0000256" key="6">
    <source>
        <dbReference type="ARBA" id="ARBA00009541"/>
    </source>
</evidence>
<evidence type="ECO:0000256" key="3">
    <source>
        <dbReference type="ARBA" id="ARBA00001941"/>
    </source>
</evidence>
<dbReference type="HAMAP" id="MF_02227">
    <property type="entry name" value="RPE"/>
    <property type="match status" value="1"/>
</dbReference>
<feature type="binding site" evidence="10 14">
    <location>
        <begin position="144"/>
        <end position="147"/>
    </location>
    <ligand>
        <name>substrate</name>
    </ligand>
</feature>
<dbReference type="PROSITE" id="PS01085">
    <property type="entry name" value="RIBUL_P_3_EPIMER_1"/>
    <property type="match status" value="1"/>
</dbReference>
<dbReference type="GO" id="GO:0006098">
    <property type="term" value="P:pentose-phosphate shunt"/>
    <property type="evidence" value="ECO:0007669"/>
    <property type="project" value="UniProtKB-UniRule"/>
</dbReference>
<dbReference type="GO" id="GO:0046872">
    <property type="term" value="F:metal ion binding"/>
    <property type="evidence" value="ECO:0007669"/>
    <property type="project" value="UniProtKB-UniRule"/>
</dbReference>
<feature type="active site" description="Proton acceptor" evidence="10 12">
    <location>
        <position position="37"/>
    </location>
</feature>
<feature type="binding site" evidence="10">
    <location>
        <begin position="177"/>
        <end position="179"/>
    </location>
    <ligand>
        <name>substrate</name>
    </ligand>
</feature>
<feature type="binding site" evidence="10 13">
    <location>
        <position position="177"/>
    </location>
    <ligand>
        <name>a divalent metal cation</name>
        <dbReference type="ChEBI" id="CHEBI:60240"/>
    </ligand>
</feature>
<comment type="cofactor">
    <cofactor evidence="2">
        <name>Mn(2+)</name>
        <dbReference type="ChEBI" id="CHEBI:29035"/>
    </cofactor>
</comment>
<dbReference type="EMBL" id="JACHOV010000004">
    <property type="protein sequence ID" value="MBB4641055.1"/>
    <property type="molecule type" value="Genomic_DNA"/>
</dbReference>
<comment type="caution">
    <text evidence="10">Lacks conserved residue(s) required for the propagation of feature annotation.</text>
</comment>
<dbReference type="GO" id="GO:0019323">
    <property type="term" value="P:pentose catabolic process"/>
    <property type="evidence" value="ECO:0007669"/>
    <property type="project" value="UniProtKB-UniRule"/>
</dbReference>
<comment type="cofactor">
    <cofactor evidence="4">
        <name>Zn(2+)</name>
        <dbReference type="ChEBI" id="CHEBI:29105"/>
    </cofactor>
</comment>
<dbReference type="GO" id="GO:0004750">
    <property type="term" value="F:D-ribulose-phosphate 3-epimerase activity"/>
    <property type="evidence" value="ECO:0007669"/>
    <property type="project" value="UniProtKB-UniRule"/>
</dbReference>
<feature type="binding site" evidence="14">
    <location>
        <position position="179"/>
    </location>
    <ligand>
        <name>substrate</name>
    </ligand>
</feature>
<dbReference type="CDD" id="cd00429">
    <property type="entry name" value="RPE"/>
    <property type="match status" value="1"/>
</dbReference>
<dbReference type="Gene3D" id="3.20.20.70">
    <property type="entry name" value="Aldolase class I"/>
    <property type="match status" value="1"/>
</dbReference>
<organism evidence="15 16">
    <name type="scientific">Rhizorhapis suberifaciens</name>
    <name type="common">corky root of lettuce</name>
    <dbReference type="NCBI Taxonomy" id="13656"/>
    <lineage>
        <taxon>Bacteria</taxon>
        <taxon>Pseudomonadati</taxon>
        <taxon>Pseudomonadota</taxon>
        <taxon>Alphaproteobacteria</taxon>
        <taxon>Sphingomonadales</taxon>
        <taxon>Sphingomonadaceae</taxon>
        <taxon>Rhizorhapis</taxon>
    </lineage>
</organism>
<evidence type="ECO:0000256" key="4">
    <source>
        <dbReference type="ARBA" id="ARBA00001947"/>
    </source>
</evidence>
<dbReference type="Pfam" id="PF00834">
    <property type="entry name" value="Ribul_P_3_epim"/>
    <property type="match status" value="1"/>
</dbReference>